<proteinExistence type="predicted"/>
<dbReference type="AlphaFoldDB" id="K1UAR8"/>
<dbReference type="SUPFAM" id="SSF103088">
    <property type="entry name" value="OmpA-like"/>
    <property type="match status" value="1"/>
</dbReference>
<accession>K1UAR8</accession>
<dbReference type="Pfam" id="PF12984">
    <property type="entry name" value="DUF3868"/>
    <property type="match status" value="1"/>
</dbReference>
<dbReference type="Gene3D" id="3.30.1330.60">
    <property type="entry name" value="OmpA-like domain"/>
    <property type="match status" value="1"/>
</dbReference>
<comment type="caution">
    <text evidence="2">The sequence shown here is derived from an EMBL/GenBank/DDBJ whole genome shotgun (WGS) entry which is preliminary data.</text>
</comment>
<feature type="domain" description="DUF3868" evidence="1">
    <location>
        <begin position="3"/>
        <end position="89"/>
    </location>
</feature>
<name>K1UAR8_9ZZZZ</name>
<gene>
    <name evidence="2" type="ORF">LEA_02629</name>
</gene>
<reference evidence="2" key="1">
    <citation type="journal article" date="2013" name="Environ. Microbiol.">
        <title>Microbiota from the distal guts of lean and obese adolescents exhibit partial functional redundancy besides clear differences in community structure.</title>
        <authorList>
            <person name="Ferrer M."/>
            <person name="Ruiz A."/>
            <person name="Lanza F."/>
            <person name="Haange S.B."/>
            <person name="Oberbach A."/>
            <person name="Till H."/>
            <person name="Bargiela R."/>
            <person name="Campoy C."/>
            <person name="Segura M.T."/>
            <person name="Richter M."/>
            <person name="von Bergen M."/>
            <person name="Seifert J."/>
            <person name="Suarez A."/>
        </authorList>
    </citation>
    <scope>NUCLEOTIDE SEQUENCE</scope>
</reference>
<dbReference type="InterPro" id="IPR024480">
    <property type="entry name" value="DUF3868"/>
</dbReference>
<sequence>MLIALPISADNTQQAYKNLKIQNKAIRKVGNQVKVAMDLNLDQIQLASNKGLIYTPMILNEKDTLFMPSVEVMGKKRYIYYQRNQKTATANPLIVALRKNKTAQTLHYEYAAPFSDWMKNSNFAISNDACGCNQQLLDEGILNAEGRAFSTPKNLFNAYVQPKAEAVKARKENGSARLNFKVNKWDILYDMGNNANELDNIRKTLDLVKNDSDVTITKITLHGYASPDGGYANNNKLSHNRTQALLKHILKTYPISSKLFAATATAEDWAGTIKYVNENEIPQKEAALEIINSTCSQMPKRKHCSRRLLRLIAISCRMYGHHFAVPTIR</sequence>
<evidence type="ECO:0000313" key="2">
    <source>
        <dbReference type="EMBL" id="EKC79263.1"/>
    </source>
</evidence>
<dbReference type="EMBL" id="AJWY01001796">
    <property type="protein sequence ID" value="EKC79263.1"/>
    <property type="molecule type" value="Genomic_DNA"/>
</dbReference>
<organism evidence="2">
    <name type="scientific">human gut metagenome</name>
    <dbReference type="NCBI Taxonomy" id="408170"/>
    <lineage>
        <taxon>unclassified sequences</taxon>
        <taxon>metagenomes</taxon>
        <taxon>organismal metagenomes</taxon>
    </lineage>
</organism>
<dbReference type="InterPro" id="IPR036737">
    <property type="entry name" value="OmpA-like_sf"/>
</dbReference>
<evidence type="ECO:0000259" key="1">
    <source>
        <dbReference type="Pfam" id="PF12984"/>
    </source>
</evidence>
<protein>
    <recommendedName>
        <fullName evidence="1">DUF3868 domain-containing protein</fullName>
    </recommendedName>
</protein>